<evidence type="ECO:0000259" key="1">
    <source>
        <dbReference type="Pfam" id="PF13521"/>
    </source>
</evidence>
<dbReference type="AlphaFoldDB" id="A0A918VTH1"/>
<dbReference type="SUPFAM" id="SSF52540">
    <property type="entry name" value="P-loop containing nucleoside triphosphate hydrolases"/>
    <property type="match status" value="1"/>
</dbReference>
<keyword evidence="3" id="KW-1185">Reference proteome</keyword>
<feature type="domain" description="NadR/Ttd14 AAA" evidence="1">
    <location>
        <begin position="11"/>
        <end position="172"/>
    </location>
</feature>
<organism evidence="2 3">
    <name type="scientific">Devosia pacifica</name>
    <dbReference type="NCBI Taxonomy" id="1335967"/>
    <lineage>
        <taxon>Bacteria</taxon>
        <taxon>Pseudomonadati</taxon>
        <taxon>Pseudomonadota</taxon>
        <taxon>Alphaproteobacteria</taxon>
        <taxon>Hyphomicrobiales</taxon>
        <taxon>Devosiaceae</taxon>
        <taxon>Devosia</taxon>
    </lineage>
</organism>
<evidence type="ECO:0000313" key="3">
    <source>
        <dbReference type="Proteomes" id="UP000646579"/>
    </source>
</evidence>
<name>A0A918VTH1_9HYPH</name>
<gene>
    <name evidence="2" type="ORF">GCM10007989_15860</name>
</gene>
<dbReference type="InterPro" id="IPR038727">
    <property type="entry name" value="NadR/Ttd14_AAA_dom"/>
</dbReference>
<dbReference type="EMBL" id="BMZE01000002">
    <property type="protein sequence ID" value="GHA21362.1"/>
    <property type="molecule type" value="Genomic_DNA"/>
</dbReference>
<dbReference type="InterPro" id="IPR027417">
    <property type="entry name" value="P-loop_NTPase"/>
</dbReference>
<dbReference type="Pfam" id="PF13521">
    <property type="entry name" value="AAA_28"/>
    <property type="match status" value="1"/>
</dbReference>
<comment type="caution">
    <text evidence="2">The sequence shown here is derived from an EMBL/GenBank/DDBJ whole genome shotgun (WGS) entry which is preliminary data.</text>
</comment>
<dbReference type="Gene3D" id="3.40.50.300">
    <property type="entry name" value="P-loop containing nucleotide triphosphate hydrolases"/>
    <property type="match status" value="1"/>
</dbReference>
<reference evidence="2" key="1">
    <citation type="journal article" date="2014" name="Int. J. Syst. Evol. Microbiol.">
        <title>Complete genome sequence of Corynebacterium casei LMG S-19264T (=DSM 44701T), isolated from a smear-ripened cheese.</title>
        <authorList>
            <consortium name="US DOE Joint Genome Institute (JGI-PGF)"/>
            <person name="Walter F."/>
            <person name="Albersmeier A."/>
            <person name="Kalinowski J."/>
            <person name="Ruckert C."/>
        </authorList>
    </citation>
    <scope>NUCLEOTIDE SEQUENCE</scope>
    <source>
        <strain evidence="2">KCTC 32437</strain>
    </source>
</reference>
<dbReference type="RefSeq" id="WP_244640037.1">
    <property type="nucleotide sequence ID" value="NZ_BMZE01000002.1"/>
</dbReference>
<sequence>MQSVSDASQHIVLSGCSGGGKSTLLVELARRGYETVAEPGRRIVEDELSGSGDALPWVDLAAFARRAIALARHDRAAHAAQYGPVFYDRSLIDAAAALEYATGEPAVRALGSRAQYHRQVFMAPPWPELFARDDARRHDLDSAVAEYQRLLSAYGSLGYQTILLPKISVSERADFVLSHLEQ</sequence>
<accession>A0A918VTH1</accession>
<dbReference type="Proteomes" id="UP000646579">
    <property type="component" value="Unassembled WGS sequence"/>
</dbReference>
<evidence type="ECO:0000313" key="2">
    <source>
        <dbReference type="EMBL" id="GHA21362.1"/>
    </source>
</evidence>
<proteinExistence type="predicted"/>
<reference evidence="2" key="2">
    <citation type="submission" date="2020-09" db="EMBL/GenBank/DDBJ databases">
        <authorList>
            <person name="Sun Q."/>
            <person name="Kim S."/>
        </authorList>
    </citation>
    <scope>NUCLEOTIDE SEQUENCE</scope>
    <source>
        <strain evidence="2">KCTC 32437</strain>
    </source>
</reference>
<protein>
    <submittedName>
        <fullName evidence="2">ATPase</fullName>
    </submittedName>
</protein>